<dbReference type="SUPFAM" id="SSF53474">
    <property type="entry name" value="alpha/beta-Hydrolases"/>
    <property type="match status" value="1"/>
</dbReference>
<keyword evidence="3" id="KW-1185">Reference proteome</keyword>
<gene>
    <name evidence="2" type="ORF">SAMN05216204_10385</name>
</gene>
<keyword evidence="1" id="KW-0732">Signal</keyword>
<feature type="signal peptide" evidence="1">
    <location>
        <begin position="1"/>
        <end position="22"/>
    </location>
</feature>
<reference evidence="3" key="1">
    <citation type="submission" date="2016-10" db="EMBL/GenBank/DDBJ databases">
        <authorList>
            <person name="Varghese N."/>
            <person name="Submissions S."/>
        </authorList>
    </citation>
    <scope>NUCLEOTIDE SEQUENCE [LARGE SCALE GENOMIC DNA]</scope>
    <source>
        <strain evidence="3">CGMCC 1.12041</strain>
    </source>
</reference>
<dbReference type="OrthoDB" id="1094867at2"/>
<accession>A0A1I1FRP2</accession>
<dbReference type="PANTHER" id="PTHR35560:SF3">
    <property type="entry name" value="PEPTIDASE S9 PROLYL OLIGOPEPTIDASE CATALYTIC DOMAIN-CONTAINING PROTEIN"/>
    <property type="match status" value="1"/>
</dbReference>
<dbReference type="Gene3D" id="3.40.50.1820">
    <property type="entry name" value="alpha/beta hydrolase"/>
    <property type="match status" value="1"/>
</dbReference>
<dbReference type="RefSeq" id="WP_091871463.1">
    <property type="nucleotide sequence ID" value="NZ_FOLD01000003.1"/>
</dbReference>
<dbReference type="PANTHER" id="PTHR35560">
    <property type="entry name" value="BLL0132 PROTEIN"/>
    <property type="match status" value="1"/>
</dbReference>
<dbReference type="STRING" id="1164594.SAMN05216204_10385"/>
<dbReference type="AlphaFoldDB" id="A0A1I1FRP2"/>
<feature type="chain" id="PRO_5011526381" description="Alpha/beta hydrolase family protein" evidence="1">
    <location>
        <begin position="23"/>
        <end position="345"/>
    </location>
</feature>
<proteinExistence type="predicted"/>
<organism evidence="2 3">
    <name type="scientific">Massilia yuzhufengensis</name>
    <dbReference type="NCBI Taxonomy" id="1164594"/>
    <lineage>
        <taxon>Bacteria</taxon>
        <taxon>Pseudomonadati</taxon>
        <taxon>Pseudomonadota</taxon>
        <taxon>Betaproteobacteria</taxon>
        <taxon>Burkholderiales</taxon>
        <taxon>Oxalobacteraceae</taxon>
        <taxon>Telluria group</taxon>
        <taxon>Massilia</taxon>
    </lineage>
</organism>
<evidence type="ECO:0000313" key="2">
    <source>
        <dbReference type="EMBL" id="SFC02229.1"/>
    </source>
</evidence>
<dbReference type="Proteomes" id="UP000198639">
    <property type="component" value="Unassembled WGS sequence"/>
</dbReference>
<dbReference type="InterPro" id="IPR029058">
    <property type="entry name" value="AB_hydrolase_fold"/>
</dbReference>
<evidence type="ECO:0000256" key="1">
    <source>
        <dbReference type="SAM" id="SignalP"/>
    </source>
</evidence>
<protein>
    <recommendedName>
        <fullName evidence="4">Alpha/beta hydrolase family protein</fullName>
    </recommendedName>
</protein>
<evidence type="ECO:0008006" key="4">
    <source>
        <dbReference type="Google" id="ProtNLM"/>
    </source>
</evidence>
<sequence length="345" mass="36132">MRIARTLLTGLGGLLAGGALQAASLQETPLGQDGHYRLSYYSNQPLAAAMPAITRVVIVVHGILRDADRSLASAESALAGSGADGGAVLLVAPQFWNEADAKAGKVAPATPYWHKAGWSLGYDSGDGRALSSFTVIDDLVRKFADPAAFPGVRRIVVAGHSAGAQMISRHAAFNTVHDSLRKNVSLRYVVANAGTYMYFTGERTADTGACPGYDAYKYGTASFPDGFGYPHGQAPLERFRRFAARDISFLQGTDDTRPATAEGGPDGSCAALLGGATRLARGVEHARHLRALARREGASLHSQFHRVQGVGHDEGRMWAAACAAEPLFGAPKRAGAPGAACAALD</sequence>
<name>A0A1I1FRP2_9BURK</name>
<evidence type="ECO:0000313" key="3">
    <source>
        <dbReference type="Proteomes" id="UP000198639"/>
    </source>
</evidence>
<dbReference type="EMBL" id="FOLD01000003">
    <property type="protein sequence ID" value="SFC02229.1"/>
    <property type="molecule type" value="Genomic_DNA"/>
</dbReference>